<dbReference type="PANTHER" id="PTHR31223">
    <property type="entry name" value="LOG FAMILY PROTEIN YJL055W"/>
    <property type="match status" value="1"/>
</dbReference>
<evidence type="ECO:0008006" key="4">
    <source>
        <dbReference type="Google" id="ProtNLM"/>
    </source>
</evidence>
<evidence type="ECO:0000256" key="1">
    <source>
        <dbReference type="SAM" id="MobiDB-lite"/>
    </source>
</evidence>
<name>A0AAN8I616_9EURO</name>
<dbReference type="GO" id="GO:0009691">
    <property type="term" value="P:cytokinin biosynthetic process"/>
    <property type="evidence" value="ECO:0007669"/>
    <property type="project" value="InterPro"/>
</dbReference>
<dbReference type="Pfam" id="PF03641">
    <property type="entry name" value="Lysine_decarbox"/>
    <property type="match status" value="1"/>
</dbReference>
<keyword evidence="3" id="KW-1185">Reference proteome</keyword>
<dbReference type="AlphaFoldDB" id="A0AAN8I616"/>
<dbReference type="FunFam" id="3.40.50.450:FF:000018">
    <property type="entry name" value="Lysine decarboxylase-like protein"/>
    <property type="match status" value="1"/>
</dbReference>
<dbReference type="EMBL" id="JAKLMC020000010">
    <property type="protein sequence ID" value="KAK5953899.1"/>
    <property type="molecule type" value="Genomic_DNA"/>
</dbReference>
<comment type="caution">
    <text evidence="2">The sequence shown here is derived from an EMBL/GenBank/DDBJ whole genome shotgun (WGS) entry which is preliminary data.</text>
</comment>
<dbReference type="GO" id="GO:0005829">
    <property type="term" value="C:cytosol"/>
    <property type="evidence" value="ECO:0007669"/>
    <property type="project" value="TreeGrafter"/>
</dbReference>
<sequence>MASTNGSESQQPVVCVFCASSPGNNPAHLESARQLSSTLSNAGYKLVYGGGGMGIMGEVAKTFVSNSGPSSVDGIIPRALVKAESTATSRNESPAAGHGQDVKQSERTLTKDQLKRSNTNEMVVPQSEFGNTIIVQDMHTRKRMMAEKVVGGGPGSGFVALAGGYGTLEEVAEMVTWNQLGIHKMPIVVVNVDGIWDGVLDWVRRSVREGFIGEGNANIIMEVKDPKDVVDALRDYKVAEGRFNMDWTNE</sequence>
<reference evidence="2 3" key="1">
    <citation type="submission" date="2022-12" db="EMBL/GenBank/DDBJ databases">
        <title>Genomic features and morphological characterization of a novel Knufia sp. strain isolated from spacecraft assembly facility.</title>
        <authorList>
            <person name="Teixeira M."/>
            <person name="Chander A.M."/>
            <person name="Stajich J.E."/>
            <person name="Venkateswaran K."/>
        </authorList>
    </citation>
    <scope>NUCLEOTIDE SEQUENCE [LARGE SCALE GENOMIC DNA]</scope>
    <source>
        <strain evidence="2 3">FJI-L2-BK-P2</strain>
    </source>
</reference>
<evidence type="ECO:0000313" key="2">
    <source>
        <dbReference type="EMBL" id="KAK5953899.1"/>
    </source>
</evidence>
<dbReference type="PANTHER" id="PTHR31223:SF70">
    <property type="entry name" value="LOG FAMILY PROTEIN YJL055W"/>
    <property type="match status" value="1"/>
</dbReference>
<feature type="compositionally biased region" description="Basic and acidic residues" evidence="1">
    <location>
        <begin position="100"/>
        <end position="115"/>
    </location>
</feature>
<gene>
    <name evidence="2" type="ORF">OHC33_005170</name>
</gene>
<dbReference type="InterPro" id="IPR031100">
    <property type="entry name" value="LOG_fam"/>
</dbReference>
<proteinExistence type="predicted"/>
<evidence type="ECO:0000313" key="3">
    <source>
        <dbReference type="Proteomes" id="UP001316803"/>
    </source>
</evidence>
<dbReference type="Gene3D" id="3.40.50.450">
    <property type="match status" value="1"/>
</dbReference>
<dbReference type="Proteomes" id="UP001316803">
    <property type="component" value="Unassembled WGS sequence"/>
</dbReference>
<dbReference type="SUPFAM" id="SSF102405">
    <property type="entry name" value="MCP/YpsA-like"/>
    <property type="match status" value="1"/>
</dbReference>
<dbReference type="InterPro" id="IPR005269">
    <property type="entry name" value="LOG"/>
</dbReference>
<dbReference type="GO" id="GO:0016799">
    <property type="term" value="F:hydrolase activity, hydrolyzing N-glycosyl compounds"/>
    <property type="evidence" value="ECO:0007669"/>
    <property type="project" value="TreeGrafter"/>
</dbReference>
<accession>A0AAN8I616</accession>
<protein>
    <recommendedName>
        <fullName evidence="4">Lysine decarboxylase-like protein</fullName>
    </recommendedName>
</protein>
<dbReference type="NCBIfam" id="TIGR00730">
    <property type="entry name" value="Rossman fold protein, TIGR00730 family"/>
    <property type="match status" value="1"/>
</dbReference>
<organism evidence="2 3">
    <name type="scientific">Knufia fluminis</name>
    <dbReference type="NCBI Taxonomy" id="191047"/>
    <lineage>
        <taxon>Eukaryota</taxon>
        <taxon>Fungi</taxon>
        <taxon>Dikarya</taxon>
        <taxon>Ascomycota</taxon>
        <taxon>Pezizomycotina</taxon>
        <taxon>Eurotiomycetes</taxon>
        <taxon>Chaetothyriomycetidae</taxon>
        <taxon>Chaetothyriales</taxon>
        <taxon>Trichomeriaceae</taxon>
        <taxon>Knufia</taxon>
    </lineage>
</organism>
<feature type="region of interest" description="Disordered" evidence="1">
    <location>
        <begin position="83"/>
        <end position="118"/>
    </location>
</feature>